<dbReference type="GO" id="GO:0016301">
    <property type="term" value="F:kinase activity"/>
    <property type="evidence" value="ECO:0007669"/>
    <property type="project" value="UniProtKB-KW"/>
</dbReference>
<dbReference type="PANTHER" id="PTHR36203">
    <property type="entry name" value="ASCORBATE-SPECIFIC PTS SYSTEM EIIA COMPONENT"/>
    <property type="match status" value="1"/>
</dbReference>
<dbReference type="InterPro" id="IPR016152">
    <property type="entry name" value="PTrfase/Anion_transptr"/>
</dbReference>
<evidence type="ECO:0000256" key="2">
    <source>
        <dbReference type="ARBA" id="ARBA00022448"/>
    </source>
</evidence>
<feature type="domain" description="PTS EIIB type-2" evidence="8">
    <location>
        <begin position="398"/>
        <end position="487"/>
    </location>
</feature>
<feature type="domain" description="PRD" evidence="9">
    <location>
        <begin position="285"/>
        <end position="392"/>
    </location>
</feature>
<evidence type="ECO:0000256" key="3">
    <source>
        <dbReference type="ARBA" id="ARBA00022490"/>
    </source>
</evidence>
<keyword evidence="3" id="KW-0963">Cytoplasm</keyword>
<dbReference type="InterPro" id="IPR013011">
    <property type="entry name" value="PTS_EIIB_2"/>
</dbReference>
<dbReference type="InterPro" id="IPR002178">
    <property type="entry name" value="PTS_EIIA_type-2_dom"/>
</dbReference>
<dbReference type="AlphaFoldDB" id="A0A366SEA7"/>
<feature type="domain" description="PTS EIIA type-2" evidence="7">
    <location>
        <begin position="540"/>
        <end position="683"/>
    </location>
</feature>
<evidence type="ECO:0000259" key="8">
    <source>
        <dbReference type="PROSITE" id="PS51099"/>
    </source>
</evidence>
<dbReference type="Gene3D" id="3.40.930.10">
    <property type="entry name" value="Mannitol-specific EII, Chain A"/>
    <property type="match status" value="1"/>
</dbReference>
<comment type="subcellular location">
    <subcellularLocation>
        <location evidence="1">Cytoplasm</location>
    </subcellularLocation>
</comment>
<dbReference type="InterPro" id="IPR011608">
    <property type="entry name" value="PRD"/>
</dbReference>
<evidence type="ECO:0000313" key="11">
    <source>
        <dbReference type="Proteomes" id="UP000252800"/>
    </source>
</evidence>
<proteinExistence type="predicted"/>
<dbReference type="CDD" id="cd05568">
    <property type="entry name" value="PTS_IIB_bgl_like"/>
    <property type="match status" value="1"/>
</dbReference>
<protein>
    <recommendedName>
        <fullName evidence="12">Transcriptional antiterminator</fullName>
    </recommendedName>
</protein>
<dbReference type="Gene3D" id="1.10.10.10">
    <property type="entry name" value="Winged helix-like DNA-binding domain superfamily/Winged helix DNA-binding domain"/>
    <property type="match status" value="1"/>
</dbReference>
<reference evidence="10 11" key="1">
    <citation type="submission" date="2015-06" db="EMBL/GenBank/DDBJ databases">
        <title>The Genome Sequence of Enterococcus cecorum 170AEA1.</title>
        <authorList>
            <consortium name="The Broad Institute Genomics Platform"/>
            <consortium name="The Broad Institute Genome Sequencing Center for Infectious Disease"/>
            <person name="Earl A.M."/>
            <person name="Van Tyne D."/>
            <person name="Lebreton F."/>
            <person name="Saavedra J.T."/>
            <person name="Gilmore M.S."/>
            <person name="Manson McGuire A."/>
            <person name="Clock S."/>
            <person name="Crupain M."/>
            <person name="Rangan U."/>
            <person name="Young S."/>
            <person name="Abouelleil A."/>
            <person name="Cao P."/>
            <person name="Chapman S.B."/>
            <person name="Griggs A."/>
            <person name="Priest M."/>
            <person name="Shea T."/>
            <person name="Wortman J."/>
            <person name="Nusbaum C."/>
            <person name="Birren B."/>
        </authorList>
    </citation>
    <scope>NUCLEOTIDE SEQUENCE [LARGE SCALE GENOMIC DNA]</scope>
    <source>
        <strain evidence="10 11">170AEA1</strain>
    </source>
</reference>
<dbReference type="SUPFAM" id="SSF63520">
    <property type="entry name" value="PTS-regulatory domain, PRD"/>
    <property type="match status" value="1"/>
</dbReference>
<evidence type="ECO:0008006" key="12">
    <source>
        <dbReference type="Google" id="ProtNLM"/>
    </source>
</evidence>
<gene>
    <name evidence="10" type="ORF">EB18_01897</name>
</gene>
<dbReference type="GO" id="GO:0005737">
    <property type="term" value="C:cytoplasm"/>
    <property type="evidence" value="ECO:0007669"/>
    <property type="project" value="UniProtKB-SubCell"/>
</dbReference>
<evidence type="ECO:0000259" key="7">
    <source>
        <dbReference type="PROSITE" id="PS51094"/>
    </source>
</evidence>
<keyword evidence="2" id="KW-0813">Transport</keyword>
<name>A0A366SEA7_9ENTE</name>
<dbReference type="EMBL" id="LEOY01000017">
    <property type="protein sequence ID" value="RBR28103.1"/>
    <property type="molecule type" value="Genomic_DNA"/>
</dbReference>
<dbReference type="CDD" id="cd00211">
    <property type="entry name" value="PTS_IIA_fru"/>
    <property type="match status" value="1"/>
</dbReference>
<keyword evidence="4" id="KW-0808">Transferase</keyword>
<keyword evidence="6" id="KW-0418">Kinase</keyword>
<dbReference type="PANTHER" id="PTHR36203:SF5">
    <property type="entry name" value="PTS SYSTEM, EIIA COMPONENT"/>
    <property type="match status" value="1"/>
</dbReference>
<dbReference type="GO" id="GO:0006355">
    <property type="term" value="P:regulation of DNA-templated transcription"/>
    <property type="evidence" value="ECO:0007669"/>
    <property type="project" value="InterPro"/>
</dbReference>
<evidence type="ECO:0000256" key="4">
    <source>
        <dbReference type="ARBA" id="ARBA00022679"/>
    </source>
</evidence>
<evidence type="ECO:0000259" key="9">
    <source>
        <dbReference type="PROSITE" id="PS51372"/>
    </source>
</evidence>
<dbReference type="Pfam" id="PF00359">
    <property type="entry name" value="PTS_EIIA_2"/>
    <property type="match status" value="1"/>
</dbReference>
<dbReference type="InterPro" id="IPR036388">
    <property type="entry name" value="WH-like_DNA-bd_sf"/>
</dbReference>
<sequence>MINSQDYKILSEIIFRNEGDSKRIKEKYQLSNRQLNYVISKVNEILVENHLKKVETSGTDIHVENQSLFFLQQYLLNMEYLSDVYPSEDLRRVLIEILLLSSTDYLTLNHLIISLMSSKSTIVNDLKIVRKSLASNQLVLRNNRNRGYFVEGDESVIRYRLLKLTMQFLHQDNGEMFLNDFVQRCYQIDGGKVIEDITQLCNNYDTSFFENTFKEFVFGFILLNSRLLKDELKLEFPIEIDSSCNEYQFSYQLCQLYHINNYQAISYIAALIFGSSTGDIHKETSDKMVIIELIKNMIYRFEHLAGLKFVDEQAIILRLYIHIRPSYYRLKYYLPTVNPLTSEIKSEYESMFLLAKESIQPMKNFFGREIPEEEIAYIALHFAISIFHDQDILTHKRYRALVLCPNGIGTSMILLHELEALFPNIKFDNQSFLDSLDLESYDIIFTTKVTQSLFKKQLNYIFVNPIMNEKEKYLLIGKVYKLIRDDSLLSNDEKELLSIIEKHVDDNQYDKIATEFIYNKKAEDMKNNEEEGGISPLLSEITDPRLIQLNVEASDWEDAIRKSTKVLVTNNKVSEEYIDGMIQTTKESGPYIVITKHVALPHARPECGAKEIAISISSLKTPIRFGNKENDPVKYIFGLSALDNKTHLKAMSELAELLDNPEFYRIIDQAKKPQEIFDYIKKYESE</sequence>
<dbReference type="Pfam" id="PF00874">
    <property type="entry name" value="PRD"/>
    <property type="match status" value="1"/>
</dbReference>
<evidence type="ECO:0000256" key="6">
    <source>
        <dbReference type="ARBA" id="ARBA00022777"/>
    </source>
</evidence>
<dbReference type="GO" id="GO:0009401">
    <property type="term" value="P:phosphoenolpyruvate-dependent sugar phosphotransferase system"/>
    <property type="evidence" value="ECO:0007669"/>
    <property type="project" value="UniProtKB-KW"/>
</dbReference>
<dbReference type="RefSeq" id="WP_113784987.1">
    <property type="nucleotide sequence ID" value="NZ_KZ845745.1"/>
</dbReference>
<dbReference type="InterPro" id="IPR051351">
    <property type="entry name" value="Ascorbate-PTS_EIIA_comp"/>
</dbReference>
<dbReference type="GO" id="GO:0008982">
    <property type="term" value="F:protein-N(PI)-phosphohistidine-sugar phosphotransferase activity"/>
    <property type="evidence" value="ECO:0007669"/>
    <property type="project" value="InterPro"/>
</dbReference>
<dbReference type="SUPFAM" id="SSF55804">
    <property type="entry name" value="Phoshotransferase/anion transport protein"/>
    <property type="match status" value="1"/>
</dbReference>
<dbReference type="SUPFAM" id="SSF52794">
    <property type="entry name" value="PTS system IIB component-like"/>
    <property type="match status" value="1"/>
</dbReference>
<keyword evidence="5" id="KW-0598">Phosphotransferase system</keyword>
<organism evidence="10 11">
    <name type="scientific">Enterococcus cecorum</name>
    <dbReference type="NCBI Taxonomy" id="44008"/>
    <lineage>
        <taxon>Bacteria</taxon>
        <taxon>Bacillati</taxon>
        <taxon>Bacillota</taxon>
        <taxon>Bacilli</taxon>
        <taxon>Lactobacillales</taxon>
        <taxon>Enterococcaceae</taxon>
        <taxon>Enterococcus</taxon>
    </lineage>
</organism>
<dbReference type="PROSITE" id="PS51372">
    <property type="entry name" value="PRD_2"/>
    <property type="match status" value="1"/>
</dbReference>
<dbReference type="PROSITE" id="PS51099">
    <property type="entry name" value="PTS_EIIB_TYPE_2"/>
    <property type="match status" value="1"/>
</dbReference>
<dbReference type="Gene3D" id="1.10.1790.10">
    <property type="entry name" value="PRD domain"/>
    <property type="match status" value="1"/>
</dbReference>
<accession>A0A366SEA7</accession>
<dbReference type="InterPro" id="IPR036095">
    <property type="entry name" value="PTS_EIIB-like_sf"/>
</dbReference>
<dbReference type="Gene3D" id="3.40.50.2300">
    <property type="match status" value="1"/>
</dbReference>
<comment type="caution">
    <text evidence="10">The sequence shown here is derived from an EMBL/GenBank/DDBJ whole genome shotgun (WGS) entry which is preliminary data.</text>
</comment>
<dbReference type="Proteomes" id="UP000252800">
    <property type="component" value="Unassembled WGS sequence"/>
</dbReference>
<evidence type="ECO:0000256" key="1">
    <source>
        <dbReference type="ARBA" id="ARBA00004496"/>
    </source>
</evidence>
<evidence type="ECO:0000256" key="5">
    <source>
        <dbReference type="ARBA" id="ARBA00022683"/>
    </source>
</evidence>
<dbReference type="PROSITE" id="PS51094">
    <property type="entry name" value="PTS_EIIA_TYPE_2"/>
    <property type="match status" value="1"/>
</dbReference>
<dbReference type="InterPro" id="IPR036634">
    <property type="entry name" value="PRD_sf"/>
</dbReference>
<evidence type="ECO:0000313" key="10">
    <source>
        <dbReference type="EMBL" id="RBR28103.1"/>
    </source>
</evidence>